<evidence type="ECO:0000256" key="4">
    <source>
        <dbReference type="SAM" id="MobiDB-lite"/>
    </source>
</evidence>
<dbReference type="EMBL" id="JAEQNA010000001">
    <property type="protein sequence ID" value="MBL0419778.1"/>
    <property type="molecule type" value="Genomic_DNA"/>
</dbReference>
<keyword evidence="7" id="KW-1185">Reference proteome</keyword>
<name>A0A936ZM21_9BURK</name>
<keyword evidence="2" id="KW-0378">Hydrolase</keyword>
<keyword evidence="3" id="KW-0067">ATP-binding</keyword>
<dbReference type="NCBIfam" id="TIGR01613">
    <property type="entry name" value="primase_Cterm"/>
    <property type="match status" value="1"/>
</dbReference>
<protein>
    <recommendedName>
        <fullName evidence="5">SF3 helicase domain-containing protein</fullName>
    </recommendedName>
</protein>
<dbReference type="PANTHER" id="PTHR35372:SF2">
    <property type="entry name" value="SF3 HELICASE DOMAIN-CONTAINING PROTEIN"/>
    <property type="match status" value="1"/>
</dbReference>
<dbReference type="CDD" id="cd01029">
    <property type="entry name" value="TOPRIM_primases"/>
    <property type="match status" value="1"/>
</dbReference>
<keyword evidence="1" id="KW-0547">Nucleotide-binding</keyword>
<comment type="caution">
    <text evidence="6">The sequence shown here is derived from an EMBL/GenBank/DDBJ whole genome shotgun (WGS) entry which is preliminary data.</text>
</comment>
<dbReference type="Proteomes" id="UP000613011">
    <property type="component" value="Unassembled WGS sequence"/>
</dbReference>
<dbReference type="GO" id="GO:0016787">
    <property type="term" value="F:hydrolase activity"/>
    <property type="evidence" value="ECO:0007669"/>
    <property type="project" value="UniProtKB-KW"/>
</dbReference>
<dbReference type="InterPro" id="IPR027417">
    <property type="entry name" value="P-loop_NTPase"/>
</dbReference>
<gene>
    <name evidence="6" type="ORF">JI739_05390</name>
</gene>
<dbReference type="Gene3D" id="3.40.1360.10">
    <property type="match status" value="1"/>
</dbReference>
<dbReference type="SMART" id="SM00885">
    <property type="entry name" value="D5_N"/>
    <property type="match status" value="1"/>
</dbReference>
<evidence type="ECO:0000313" key="6">
    <source>
        <dbReference type="EMBL" id="MBL0419778.1"/>
    </source>
</evidence>
<accession>A0A936ZM21</accession>
<dbReference type="InterPro" id="IPR006500">
    <property type="entry name" value="Helicase_put_C_phage/plasmid"/>
</dbReference>
<dbReference type="InterPro" id="IPR014015">
    <property type="entry name" value="Helicase_SF3_DNA-vir"/>
</dbReference>
<dbReference type="InterPro" id="IPR051620">
    <property type="entry name" value="ORF904-like_C"/>
</dbReference>
<evidence type="ECO:0000256" key="1">
    <source>
        <dbReference type="ARBA" id="ARBA00022741"/>
    </source>
</evidence>
<dbReference type="Pfam" id="PF08706">
    <property type="entry name" value="D5_N"/>
    <property type="match status" value="1"/>
</dbReference>
<dbReference type="NCBIfam" id="NF005477">
    <property type="entry name" value="PRK07078.1"/>
    <property type="match status" value="1"/>
</dbReference>
<dbReference type="GO" id="GO:0005524">
    <property type="term" value="F:ATP binding"/>
    <property type="evidence" value="ECO:0007669"/>
    <property type="project" value="UniProtKB-KW"/>
</dbReference>
<feature type="region of interest" description="Disordered" evidence="4">
    <location>
        <begin position="1"/>
        <end position="28"/>
    </location>
</feature>
<dbReference type="Gene3D" id="3.40.50.300">
    <property type="entry name" value="P-loop containing nucleotide triphosphate hydrolases"/>
    <property type="match status" value="1"/>
</dbReference>
<dbReference type="Pfam" id="PF19263">
    <property type="entry name" value="DUF5906"/>
    <property type="match status" value="1"/>
</dbReference>
<evidence type="ECO:0000256" key="3">
    <source>
        <dbReference type="ARBA" id="ARBA00022840"/>
    </source>
</evidence>
<evidence type="ECO:0000259" key="5">
    <source>
        <dbReference type="PROSITE" id="PS51206"/>
    </source>
</evidence>
<dbReference type="PANTHER" id="PTHR35372">
    <property type="entry name" value="ATP BINDING PROTEIN-RELATED"/>
    <property type="match status" value="1"/>
</dbReference>
<dbReference type="AlphaFoldDB" id="A0A936ZM21"/>
<reference evidence="6" key="1">
    <citation type="submission" date="2021-01" db="EMBL/GenBank/DDBJ databases">
        <title>Ramlibacter sp. strain AW1 16S ribosomal RNA gene Genome sequencing and assembly.</title>
        <authorList>
            <person name="Kang M."/>
        </authorList>
    </citation>
    <scope>NUCLEOTIDE SEQUENCE</scope>
    <source>
        <strain evidence="6">AW1</strain>
    </source>
</reference>
<proteinExistence type="predicted"/>
<feature type="domain" description="SF3 helicase" evidence="5">
    <location>
        <begin position="479"/>
        <end position="638"/>
    </location>
</feature>
<evidence type="ECO:0000313" key="7">
    <source>
        <dbReference type="Proteomes" id="UP000613011"/>
    </source>
</evidence>
<dbReference type="PROSITE" id="PS51206">
    <property type="entry name" value="SF3_HELICASE_1"/>
    <property type="match status" value="1"/>
</dbReference>
<dbReference type="InterPro" id="IPR045455">
    <property type="entry name" value="NrS-1_pol-like_helicase"/>
</dbReference>
<evidence type="ECO:0000256" key="2">
    <source>
        <dbReference type="ARBA" id="ARBA00022801"/>
    </source>
</evidence>
<dbReference type="InterPro" id="IPR014818">
    <property type="entry name" value="Phage/plasmid_primase_P4_C"/>
</dbReference>
<dbReference type="InterPro" id="IPR034154">
    <property type="entry name" value="TOPRIM_DnaG/twinkle"/>
</dbReference>
<organism evidence="6 7">
    <name type="scientific">Ramlibacter aurantiacus</name>
    <dbReference type="NCBI Taxonomy" id="2801330"/>
    <lineage>
        <taxon>Bacteria</taxon>
        <taxon>Pseudomonadati</taxon>
        <taxon>Pseudomonadota</taxon>
        <taxon>Betaproteobacteria</taxon>
        <taxon>Burkholderiales</taxon>
        <taxon>Comamonadaceae</taxon>
        <taxon>Ramlibacter</taxon>
    </lineage>
</organism>
<sequence length="769" mass="85936">MTEQENHNPLDFNDCPAPGVNNRTAERDQTRASLLARLEPVLFTLFPAGKVRHGKFYIGDVLGSPGDSLEIVLNGDKAGLWTDRATGDGGDIFDLIARHLSADVHTDFAHVLRYGSDLAGRATPAPVRKAKRQAPVDDLGQATAKWDYLDANGTLIAVVYRYDPPGRRKEFRPWDAKRRKMTPPNPRPLYNQPGLVHADTVVLVEGEKCAQALVDLGFCATTAMHGANAPVDKTDWSPLAGKVVLVWPDRDKPGWEYADRASQAILAAGALSCAILYPPAEKRDGWDVADAIEEGFDVRGFLTTGDRVPVSVQTDAPIEDRLVEGIEWTTEDGLASAFTRRYGEDWRYCAQWGKWLVWTGIRWNPDQLLYIQHLSRNICRAASFKADTPRLRARLASSSTISAVERIARSDPKHASMAEHWDGDVWLLNTPGGVVNLRSGVVRAHDRADRMTKVCTAVPQGACPTWQAFLSDVTGGDAELMVYLQRMVGYCLTGVTSEHALFFLYGTGANGKSVFVNVIATILGDYAANAPMDTFMETRSDRHPTDLAGLRGARFVASIETEQGRRWNESKIKTITGGDRVSARFMRQDFFDYTPHFKLVIAGNHKPSIRNVDEAMKRRLHLIPFTVTIPPERRDGKLTEKLLHERDGILAWALEGCLLWQQCGLKQPQSVMDATEEYFEAEDAMGRWIEDRCVLHGNAKALTFELFNDWKQWAESNGEFFGSMRRFSDALLTRRFEKWRNSAGMRGFIGLGLREPTSIPHPSYPYNDN</sequence>